<dbReference type="PANTHER" id="PTHR21339:SF0">
    <property type="entry name" value="S-ADENOSYLMETHIONINE-DEPENDENT NUCLEOTIDE DEHYDRATASE RSAD2"/>
    <property type="match status" value="1"/>
</dbReference>
<evidence type="ECO:0000256" key="7">
    <source>
        <dbReference type="ARBA" id="ARBA00023118"/>
    </source>
</evidence>
<keyword evidence="3" id="KW-0949">S-adenosyl-L-methionine</keyword>
<dbReference type="InterPro" id="IPR013785">
    <property type="entry name" value="Aldolase_TIM"/>
</dbReference>
<accession>A0AAE3SGV4</accession>
<keyword evidence="5" id="KW-0408">Iron</keyword>
<dbReference type="InterPro" id="IPR006638">
    <property type="entry name" value="Elp3/MiaA/NifB-like_rSAM"/>
</dbReference>
<reference evidence="10" key="1">
    <citation type="submission" date="2022-10" db="EMBL/GenBank/DDBJ databases">
        <authorList>
            <person name="Yu W.X."/>
        </authorList>
    </citation>
    <scope>NUCLEOTIDE SEQUENCE</scope>
    <source>
        <strain evidence="10">AAT</strain>
    </source>
</reference>
<keyword evidence="4" id="KW-0479">Metal-binding</keyword>
<dbReference type="InterPro" id="IPR007197">
    <property type="entry name" value="rSAM"/>
</dbReference>
<sequence length="295" mass="33849">MNKLVNAIEIIPSVNFHLWEPCNMNCGFCFATFQDVKSSILPKGHLPKEKAIEIVKQLAGFGFEKITFAGGEPTLCPWLPELIILAKELGMTTMIISNGTKLSDDFLKKNKKHLDWIGLSIDSLNEFTNIKIGRALQGKRPLLREHYYSLIERIRVNNYKLKLNTVINIFNYNESFVDFIEFAKPKRWKVMQVLPIEGQNDNKVDEYLISNKEFDLFLGKHKHINGLVSEDNSQMISSYAMIDPSGSFFENSSGRHKYSLPILEVGVQDAYNSMKYNYGKFLERGGIYDSLMKQE</sequence>
<dbReference type="GO" id="GO:0051607">
    <property type="term" value="P:defense response to virus"/>
    <property type="evidence" value="ECO:0007669"/>
    <property type="project" value="UniProtKB-KW"/>
</dbReference>
<name>A0AAE3SGV4_9BACT</name>
<dbReference type="SMART" id="SM00729">
    <property type="entry name" value="Elp3"/>
    <property type="match status" value="1"/>
</dbReference>
<dbReference type="SFLD" id="SFLDS00029">
    <property type="entry name" value="Radical_SAM"/>
    <property type="match status" value="1"/>
</dbReference>
<dbReference type="NCBIfam" id="NF038283">
    <property type="entry name" value="viperin_w_prok"/>
    <property type="match status" value="1"/>
</dbReference>
<keyword evidence="2" id="KW-0004">4Fe-4S</keyword>
<feature type="domain" description="Radical SAM core" evidence="9">
    <location>
        <begin position="6"/>
        <end position="227"/>
    </location>
</feature>
<dbReference type="GO" id="GO:0003824">
    <property type="term" value="F:catalytic activity"/>
    <property type="evidence" value="ECO:0007669"/>
    <property type="project" value="InterPro"/>
</dbReference>
<evidence type="ECO:0000256" key="1">
    <source>
        <dbReference type="ARBA" id="ARBA00001966"/>
    </source>
</evidence>
<evidence type="ECO:0000256" key="4">
    <source>
        <dbReference type="ARBA" id="ARBA00022723"/>
    </source>
</evidence>
<evidence type="ECO:0000256" key="5">
    <source>
        <dbReference type="ARBA" id="ARBA00023004"/>
    </source>
</evidence>
<keyword evidence="11" id="KW-1185">Reference proteome</keyword>
<proteinExistence type="predicted"/>
<dbReference type="PROSITE" id="PS51918">
    <property type="entry name" value="RADICAL_SAM"/>
    <property type="match status" value="1"/>
</dbReference>
<dbReference type="EMBL" id="JAPDPJ010000055">
    <property type="protein sequence ID" value="MCW3788507.1"/>
    <property type="molecule type" value="Genomic_DNA"/>
</dbReference>
<dbReference type="SFLD" id="SFLDG01067">
    <property type="entry name" value="SPASM/twitch_domain_containing"/>
    <property type="match status" value="1"/>
</dbReference>
<dbReference type="PANTHER" id="PTHR21339">
    <property type="entry name" value="RADICAL S-ADENOSYL METHIONINE DOMAIN-CONTAINING PROTEIN 2"/>
    <property type="match status" value="1"/>
</dbReference>
<dbReference type="GO" id="GO:0046872">
    <property type="term" value="F:metal ion binding"/>
    <property type="evidence" value="ECO:0007669"/>
    <property type="project" value="UniProtKB-KW"/>
</dbReference>
<dbReference type="Gene3D" id="3.20.20.70">
    <property type="entry name" value="Aldolase class I"/>
    <property type="match status" value="1"/>
</dbReference>
<comment type="caution">
    <text evidence="10">The sequence shown here is derived from an EMBL/GenBank/DDBJ whole genome shotgun (WGS) entry which is preliminary data.</text>
</comment>
<dbReference type="RefSeq" id="WP_301192065.1">
    <property type="nucleotide sequence ID" value="NZ_JAPDPJ010000055.1"/>
</dbReference>
<organism evidence="10 11">
    <name type="scientific">Plebeiibacterium sediminum</name>
    <dbReference type="NCBI Taxonomy" id="2992112"/>
    <lineage>
        <taxon>Bacteria</taxon>
        <taxon>Pseudomonadati</taxon>
        <taxon>Bacteroidota</taxon>
        <taxon>Bacteroidia</taxon>
        <taxon>Marinilabiliales</taxon>
        <taxon>Marinilabiliaceae</taxon>
        <taxon>Plebeiibacterium</taxon>
    </lineage>
</organism>
<dbReference type="InterPro" id="IPR058240">
    <property type="entry name" value="rSAM_sf"/>
</dbReference>
<dbReference type="SUPFAM" id="SSF102114">
    <property type="entry name" value="Radical SAM enzymes"/>
    <property type="match status" value="1"/>
</dbReference>
<dbReference type="InterPro" id="IPR051196">
    <property type="entry name" value="RSAD2/Viperin_antiviral"/>
</dbReference>
<evidence type="ECO:0000313" key="11">
    <source>
        <dbReference type="Proteomes" id="UP001209229"/>
    </source>
</evidence>
<evidence type="ECO:0000256" key="8">
    <source>
        <dbReference type="ARBA" id="ARBA00039667"/>
    </source>
</evidence>
<dbReference type="GO" id="GO:0051539">
    <property type="term" value="F:4 iron, 4 sulfur cluster binding"/>
    <property type="evidence" value="ECO:0007669"/>
    <property type="project" value="UniProtKB-KW"/>
</dbReference>
<evidence type="ECO:0000313" key="10">
    <source>
        <dbReference type="EMBL" id="MCW3788507.1"/>
    </source>
</evidence>
<evidence type="ECO:0000256" key="2">
    <source>
        <dbReference type="ARBA" id="ARBA00022485"/>
    </source>
</evidence>
<protein>
    <recommendedName>
        <fullName evidence="8">S-adenosylmethionine-dependent nucleotide dehydratase</fullName>
    </recommendedName>
</protein>
<keyword evidence="7" id="KW-0051">Antiviral defense</keyword>
<evidence type="ECO:0000259" key="9">
    <source>
        <dbReference type="PROSITE" id="PS51918"/>
    </source>
</evidence>
<dbReference type="AlphaFoldDB" id="A0AAE3SGV4"/>
<evidence type="ECO:0000256" key="3">
    <source>
        <dbReference type="ARBA" id="ARBA00022691"/>
    </source>
</evidence>
<dbReference type="CDD" id="cd01335">
    <property type="entry name" value="Radical_SAM"/>
    <property type="match status" value="1"/>
</dbReference>
<keyword evidence="6" id="KW-0411">Iron-sulfur</keyword>
<dbReference type="Pfam" id="PF04055">
    <property type="entry name" value="Radical_SAM"/>
    <property type="match status" value="1"/>
</dbReference>
<evidence type="ECO:0000256" key="6">
    <source>
        <dbReference type="ARBA" id="ARBA00023014"/>
    </source>
</evidence>
<dbReference type="Proteomes" id="UP001209229">
    <property type="component" value="Unassembled WGS sequence"/>
</dbReference>
<comment type="cofactor">
    <cofactor evidence="1">
        <name>[4Fe-4S] cluster</name>
        <dbReference type="ChEBI" id="CHEBI:49883"/>
    </cofactor>
</comment>
<dbReference type="SFLD" id="SFLDG01088">
    <property type="entry name" value="antiviral_proteins"/>
    <property type="match status" value="1"/>
</dbReference>
<gene>
    <name evidence="10" type="ORF">OM075_18705</name>
</gene>